<dbReference type="AlphaFoldDB" id="A0A7D9HMN9"/>
<dbReference type="NCBIfam" id="TIGR01013">
    <property type="entry name" value="2a58"/>
    <property type="match status" value="1"/>
</dbReference>
<evidence type="ECO:0000256" key="3">
    <source>
        <dbReference type="ARBA" id="ARBA00022475"/>
    </source>
</evidence>
<evidence type="ECO:0000256" key="1">
    <source>
        <dbReference type="ARBA" id="ARBA00004424"/>
    </source>
</evidence>
<sequence>MELAFLNINNEDDLETYKTATVTDKESKSQQTGNESEAVDPWALPEFERTGPKWQELTTGGKVNLVIRTFIKIICLLCLLYLFICSLNFLSSAFRLLGGKTAGKVFAADGILSNPVAGLMIGLLATVLFQSSSTTTSIVVAMVSSGILDVGQAIPIIMGANIGTSVTNTIVSMGHVKQRDEFRRAFAGATVHDLFNWLTVLVLLPTEVITKHFFGSSYLFYSSKAITDALGIEKKQGTKVEFLKTITKPFTNQVIKIDKNVIKRIAEGKDVAADESLIKYWCKTTKVFNNTLNKTVKVGVEPCKFLFHDTGMKDSLVGIILLVLSIALLCFCLVCIVKLLHSMLKGNLASVVKRTINANFPGPFKYFTGYFAILVGAGMTMLVQSSSIFTSALTPLVGIGIVTIERIFPLTLGANIGTTGTAILASLASSSNFQAALQISLCHLLFNLTGIAIWYPLPFMRNVPIKCAKKLGDTTADYRWFALVYLVICFFILPATIFGLSLAGAYILLGVLVPIATLLLLVVIINLLQNKMPSILPTLLRTWKWLPECLRSLKPYDKVFVKIIEVFKSCCGKKQCAVDCDEPETYV</sequence>
<keyword evidence="5" id="KW-1133">Transmembrane helix</keyword>
<gene>
    <name evidence="7" type="ORF">PACLA_8A006847</name>
</gene>
<comment type="similarity">
    <text evidence="2">Belongs to the SLC34A transporter family.</text>
</comment>
<dbReference type="InterPro" id="IPR003841">
    <property type="entry name" value="Na/Pi_transpt"/>
</dbReference>
<proteinExistence type="inferred from homology"/>
<evidence type="ECO:0000256" key="5">
    <source>
        <dbReference type="ARBA" id="ARBA00022989"/>
    </source>
</evidence>
<dbReference type="EMBL" id="CACRXK020001362">
    <property type="protein sequence ID" value="CAB3988679.1"/>
    <property type="molecule type" value="Genomic_DNA"/>
</dbReference>
<comment type="caution">
    <text evidence="7">The sequence shown here is derived from an EMBL/GenBank/DDBJ whole genome shotgun (WGS) entry which is preliminary data.</text>
</comment>
<reference evidence="7" key="1">
    <citation type="submission" date="2020-04" db="EMBL/GenBank/DDBJ databases">
        <authorList>
            <person name="Alioto T."/>
            <person name="Alioto T."/>
            <person name="Gomez Garrido J."/>
        </authorList>
    </citation>
    <scope>NUCLEOTIDE SEQUENCE</scope>
    <source>
        <strain evidence="7">A484AB</strain>
    </source>
</reference>
<evidence type="ECO:0000256" key="4">
    <source>
        <dbReference type="ARBA" id="ARBA00022692"/>
    </source>
</evidence>
<evidence type="ECO:0000313" key="7">
    <source>
        <dbReference type="EMBL" id="CAB3988679.1"/>
    </source>
</evidence>
<evidence type="ECO:0000313" key="8">
    <source>
        <dbReference type="Proteomes" id="UP001152795"/>
    </source>
</evidence>
<evidence type="ECO:0000256" key="6">
    <source>
        <dbReference type="ARBA" id="ARBA00023136"/>
    </source>
</evidence>
<accession>A0A7D9HMN9</accession>
<dbReference type="PANTHER" id="PTHR10010">
    <property type="entry name" value="SOLUTE CARRIER FAMILY 34 SODIUM PHOSPHATE , MEMBER 2-RELATED"/>
    <property type="match status" value="1"/>
</dbReference>
<organism evidence="7 8">
    <name type="scientific">Paramuricea clavata</name>
    <name type="common">Red gorgonian</name>
    <name type="synonym">Violescent sea-whip</name>
    <dbReference type="NCBI Taxonomy" id="317549"/>
    <lineage>
        <taxon>Eukaryota</taxon>
        <taxon>Metazoa</taxon>
        <taxon>Cnidaria</taxon>
        <taxon>Anthozoa</taxon>
        <taxon>Octocorallia</taxon>
        <taxon>Malacalcyonacea</taxon>
        <taxon>Plexauridae</taxon>
        <taxon>Paramuricea</taxon>
    </lineage>
</organism>
<name>A0A7D9HMN9_PARCT</name>
<keyword evidence="8" id="KW-1185">Reference proteome</keyword>
<dbReference type="GO" id="GO:0044341">
    <property type="term" value="P:sodium-dependent phosphate transport"/>
    <property type="evidence" value="ECO:0007669"/>
    <property type="project" value="InterPro"/>
</dbReference>
<comment type="subcellular location">
    <subcellularLocation>
        <location evidence="1">Apical cell membrane</location>
        <topology evidence="1">Multi-pass membrane protein</topology>
    </subcellularLocation>
</comment>
<protein>
    <submittedName>
        <fullName evidence="7">Sodium-dependent phosphate transport 2B-like</fullName>
    </submittedName>
</protein>
<dbReference type="GO" id="GO:0005436">
    <property type="term" value="F:sodium:phosphate symporter activity"/>
    <property type="evidence" value="ECO:0007669"/>
    <property type="project" value="InterPro"/>
</dbReference>
<dbReference type="Proteomes" id="UP001152795">
    <property type="component" value="Unassembled WGS sequence"/>
</dbReference>
<keyword evidence="3" id="KW-1003">Cell membrane</keyword>
<dbReference type="GO" id="GO:0016324">
    <property type="term" value="C:apical plasma membrane"/>
    <property type="evidence" value="ECO:0007669"/>
    <property type="project" value="UniProtKB-SubCell"/>
</dbReference>
<keyword evidence="4" id="KW-0812">Transmembrane</keyword>
<keyword evidence="6" id="KW-0472">Membrane</keyword>
<dbReference type="Pfam" id="PF02690">
    <property type="entry name" value="Na_Pi_cotrans"/>
    <property type="match status" value="2"/>
</dbReference>
<dbReference type="OrthoDB" id="76259at2759"/>
<evidence type="ECO:0000256" key="2">
    <source>
        <dbReference type="ARBA" id="ARBA00005808"/>
    </source>
</evidence>
<dbReference type="PANTHER" id="PTHR10010:SF46">
    <property type="entry name" value="SODIUM-DEPENDENT PHOSPHATE TRANSPORT PROTEIN 2B"/>
    <property type="match status" value="1"/>
</dbReference>